<evidence type="ECO:0000313" key="2">
    <source>
        <dbReference type="Proteomes" id="UP000515152"/>
    </source>
</evidence>
<dbReference type="OrthoDB" id="8937555at2759"/>
<feature type="compositionally biased region" description="Basic residues" evidence="1">
    <location>
        <begin position="310"/>
        <end position="319"/>
    </location>
</feature>
<feature type="compositionally biased region" description="Polar residues" evidence="1">
    <location>
        <begin position="19"/>
        <end position="30"/>
    </location>
</feature>
<evidence type="ECO:0000313" key="3">
    <source>
        <dbReference type="RefSeq" id="XP_031441383.2"/>
    </source>
</evidence>
<feature type="compositionally biased region" description="Acidic residues" evidence="1">
    <location>
        <begin position="153"/>
        <end position="165"/>
    </location>
</feature>
<feature type="region of interest" description="Disordered" evidence="1">
    <location>
        <begin position="1"/>
        <end position="37"/>
    </location>
</feature>
<organism evidence="2 3">
    <name type="scientific">Clupea harengus</name>
    <name type="common">Atlantic herring</name>
    <dbReference type="NCBI Taxonomy" id="7950"/>
    <lineage>
        <taxon>Eukaryota</taxon>
        <taxon>Metazoa</taxon>
        <taxon>Chordata</taxon>
        <taxon>Craniata</taxon>
        <taxon>Vertebrata</taxon>
        <taxon>Euteleostomi</taxon>
        <taxon>Actinopterygii</taxon>
        <taxon>Neopterygii</taxon>
        <taxon>Teleostei</taxon>
        <taxon>Clupei</taxon>
        <taxon>Clupeiformes</taxon>
        <taxon>Clupeoidei</taxon>
        <taxon>Clupeidae</taxon>
        <taxon>Clupea</taxon>
    </lineage>
</organism>
<evidence type="ECO:0000256" key="1">
    <source>
        <dbReference type="SAM" id="MobiDB-lite"/>
    </source>
</evidence>
<proteinExistence type="predicted"/>
<sequence length="468" mass="51417">MAEQAESKTIYMSPELMQASGNGPRGSQDNPIPAVKPLSSHRLNSYVQSHDRGLRRSFGSTDLLHNAHPNSNIALGSDSADSLEGAMPLHSDKLQSNTDITPKSHEGSKISIELERPAAGEGKSSDKKPKAGVVSAEDEEEEEKWVDASEIGESTEEGREEEDKEEAMPLPFIGQAGKKHQCMDDTAASAYEDSNYLQDFHSLPKSLVSSEITHCLYMLEEECRGVEKESESVKWKMEFIHGSMQCVQETLRTLLIRLVEAQSSSSHHVRDAMPDPSPPPLLPLHQFHPPYAGAVDADPNHSGAHSSANAHHHHHHHSLCKAPHPVASKTCLTDGLNPGQCCQGALPTDMPSCAQRAKERTAAFSAITELRADVERLRMAHLEERKDQKEVLRVLKDFQRQVEDLISAQRGNRDEEGCSSAQLLQLKQEVQDVANMTRQAMAALQKLGIQLESMGAEANSKQADKCDS</sequence>
<keyword evidence="2" id="KW-1185">Reference proteome</keyword>
<gene>
    <name evidence="3" type="primary">LOC105907140</name>
</gene>
<feature type="compositionally biased region" description="Low complexity" evidence="1">
    <location>
        <begin position="300"/>
        <end position="309"/>
    </location>
</feature>
<protein>
    <submittedName>
        <fullName evidence="3">Uncharacterized protein LOC105907140</fullName>
    </submittedName>
</protein>
<name>A0A6P8GRU8_CLUHA</name>
<dbReference type="RefSeq" id="XP_031441383.2">
    <property type="nucleotide sequence ID" value="XM_031585523.2"/>
</dbReference>
<dbReference type="Proteomes" id="UP000515152">
    <property type="component" value="Chromosome 18"/>
</dbReference>
<accession>A0A6P8GRU8</accession>
<dbReference type="KEGG" id="char:105907140"/>
<dbReference type="GeneID" id="105907140"/>
<dbReference type="AlphaFoldDB" id="A0A6P8GRU8"/>
<feature type="compositionally biased region" description="Basic and acidic residues" evidence="1">
    <location>
        <begin position="102"/>
        <end position="129"/>
    </location>
</feature>
<feature type="region of interest" description="Disordered" evidence="1">
    <location>
        <begin position="60"/>
        <end position="166"/>
    </location>
</feature>
<reference evidence="3" key="1">
    <citation type="submission" date="2025-08" db="UniProtKB">
        <authorList>
            <consortium name="RefSeq"/>
        </authorList>
    </citation>
    <scope>IDENTIFICATION</scope>
</reference>
<feature type="region of interest" description="Disordered" evidence="1">
    <location>
        <begin position="287"/>
        <end position="321"/>
    </location>
</feature>